<dbReference type="SUPFAM" id="SSF46785">
    <property type="entry name" value="Winged helix' DNA-binding domain"/>
    <property type="match status" value="1"/>
</dbReference>
<reference evidence="1 2" key="1">
    <citation type="journal article" date="2021" name="Genome Biol. Evol.">
        <title>Complete Genome Sequencing of a Novel Gloeobacter Species from a Waterfall Cave in Mexico.</title>
        <authorList>
            <person name="Saw J.H."/>
            <person name="Cardona T."/>
            <person name="Montejano G."/>
        </authorList>
    </citation>
    <scope>NUCLEOTIDE SEQUENCE [LARGE SCALE GENOMIC DNA]</scope>
    <source>
        <strain evidence="1">MG652769</strain>
    </source>
</reference>
<dbReference type="RefSeq" id="WP_418887060.1">
    <property type="nucleotide sequence ID" value="NZ_CP063845.1"/>
</dbReference>
<evidence type="ECO:0000313" key="1">
    <source>
        <dbReference type="EMBL" id="UFP96861.1"/>
    </source>
</evidence>
<proteinExistence type="predicted"/>
<dbReference type="InterPro" id="IPR000944">
    <property type="entry name" value="Tscrpt_reg_Rrf2"/>
</dbReference>
<dbReference type="Proteomes" id="UP001054846">
    <property type="component" value="Chromosome"/>
</dbReference>
<evidence type="ECO:0000313" key="2">
    <source>
        <dbReference type="Proteomes" id="UP001054846"/>
    </source>
</evidence>
<dbReference type="InterPro" id="IPR036388">
    <property type="entry name" value="WH-like_DNA-bd_sf"/>
</dbReference>
<gene>
    <name evidence="1" type="ORF">ISF26_00120</name>
</gene>
<sequence>MKLSTRGHYSVKAMLDLTIHRHDPPQSIRQIAHRQNISKHFLEQLLIILRQSGFVRSVRGVQGGYVLARSPAQITLGEILRAVGDGMAPLGRLECDGAQAEDWVTMALWSRVHRSVEAALDRITLEDLYHDARSRQATMSEEGEFVI</sequence>
<protein>
    <submittedName>
        <fullName evidence="1">Rrf2 family transcriptional regulator</fullName>
    </submittedName>
</protein>
<accession>A0ABY3PT53</accession>
<dbReference type="PANTHER" id="PTHR33221:SF16">
    <property type="entry name" value="HTH-TYPE TRANSCRIPTIONAL REGULATOR SLR0846-RELATED"/>
    <property type="match status" value="1"/>
</dbReference>
<dbReference type="PANTHER" id="PTHR33221">
    <property type="entry name" value="WINGED HELIX-TURN-HELIX TRANSCRIPTIONAL REGULATOR, RRF2 FAMILY"/>
    <property type="match status" value="1"/>
</dbReference>
<dbReference type="Pfam" id="PF02082">
    <property type="entry name" value="Rrf2"/>
    <property type="match status" value="1"/>
</dbReference>
<keyword evidence="2" id="KW-1185">Reference proteome</keyword>
<dbReference type="InterPro" id="IPR036390">
    <property type="entry name" value="WH_DNA-bd_sf"/>
</dbReference>
<dbReference type="NCBIfam" id="TIGR00738">
    <property type="entry name" value="rrf2_super"/>
    <property type="match status" value="1"/>
</dbReference>
<organism evidence="1 2">
    <name type="scientific">Gloeobacter morelensis MG652769</name>
    <dbReference type="NCBI Taxonomy" id="2781736"/>
    <lineage>
        <taxon>Bacteria</taxon>
        <taxon>Bacillati</taxon>
        <taxon>Cyanobacteriota</taxon>
        <taxon>Cyanophyceae</taxon>
        <taxon>Gloeobacterales</taxon>
        <taxon>Gloeobacteraceae</taxon>
        <taxon>Gloeobacter</taxon>
        <taxon>Gloeobacter morelensis</taxon>
    </lineage>
</organism>
<name>A0ABY3PT53_9CYAN</name>
<dbReference type="EMBL" id="CP063845">
    <property type="protein sequence ID" value="UFP96861.1"/>
    <property type="molecule type" value="Genomic_DNA"/>
</dbReference>
<dbReference type="PROSITE" id="PS51197">
    <property type="entry name" value="HTH_RRF2_2"/>
    <property type="match status" value="1"/>
</dbReference>
<dbReference type="Gene3D" id="1.10.10.10">
    <property type="entry name" value="Winged helix-like DNA-binding domain superfamily/Winged helix DNA-binding domain"/>
    <property type="match status" value="1"/>
</dbReference>